<feature type="compositionally biased region" description="Basic and acidic residues" evidence="2">
    <location>
        <begin position="193"/>
        <end position="202"/>
    </location>
</feature>
<dbReference type="Pfam" id="PF06810">
    <property type="entry name" value="Phage_scaffold"/>
    <property type="match status" value="1"/>
</dbReference>
<feature type="region of interest" description="Disordered" evidence="2">
    <location>
        <begin position="149"/>
        <end position="202"/>
    </location>
</feature>
<reference evidence="3" key="1">
    <citation type="submission" date="2022-03" db="EMBL/GenBank/DDBJ databases">
        <authorList>
            <person name="Vrbovska V."/>
            <person name="Kovarovic V."/>
            <person name="Botka T."/>
            <person name="Pantucek R."/>
        </authorList>
    </citation>
    <scope>NUCLEOTIDE SEQUENCE</scope>
    <source>
        <strain evidence="3">CCM 2609</strain>
    </source>
</reference>
<keyword evidence="1" id="KW-0175">Coiled coil</keyword>
<feature type="compositionally biased region" description="Basic and acidic residues" evidence="2">
    <location>
        <begin position="155"/>
        <end position="166"/>
    </location>
</feature>
<reference evidence="3" key="2">
    <citation type="submission" date="2022-04" db="EMBL/GenBank/DDBJ databases">
        <title>Antimicrobial genetic elements in methicillin-resistant Macrococcus armenti.</title>
        <authorList>
            <person name="Keller J.E."/>
            <person name="Schwendener S."/>
            <person name="Pantucek R."/>
            <person name="Perreten V."/>
        </authorList>
    </citation>
    <scope>NUCLEOTIDE SEQUENCE</scope>
    <source>
        <strain evidence="3">CCM 2609</strain>
    </source>
</reference>
<accession>A0ABY3ZXI7</accession>
<evidence type="ECO:0000256" key="2">
    <source>
        <dbReference type="SAM" id="MobiDB-lite"/>
    </source>
</evidence>
<proteinExistence type="predicted"/>
<evidence type="ECO:0000313" key="3">
    <source>
        <dbReference type="EMBL" id="UOB21507.1"/>
    </source>
</evidence>
<dbReference type="RefSeq" id="WP_243367168.1">
    <property type="nucleotide sequence ID" value="NZ_CP094348.1"/>
</dbReference>
<feature type="coiled-coil region" evidence="1">
    <location>
        <begin position="27"/>
        <end position="92"/>
    </location>
</feature>
<dbReference type="InterPro" id="IPR009636">
    <property type="entry name" value="SCAF"/>
</dbReference>
<keyword evidence="4" id="KW-1185">Reference proteome</keyword>
<evidence type="ECO:0000313" key="4">
    <source>
        <dbReference type="Proteomes" id="UP000830343"/>
    </source>
</evidence>
<evidence type="ECO:0000256" key="1">
    <source>
        <dbReference type="SAM" id="Coils"/>
    </source>
</evidence>
<gene>
    <name evidence="3" type="ORF">MRZ06_05335</name>
</gene>
<sequence>MERKDLTELGIEAEAVDKIMEMYGKDVNPIKQENESLKAEVKSFKEQVADRDNQLDEIKNKVGDAEALNATIDSLKQANKDKDEAHQNLVNQVKLDYEIKLALNEAGAKNERAVKALIDLDTVKINEDGQLIGLNEQLTNLKSTDDYLFNGPINPKDKDINNDPEKPPNNLNPGGQQGNGGKDPDPSEIGKSMADKLLGKKE</sequence>
<protein>
    <submittedName>
        <fullName evidence="3">Phage scaffolding protein</fullName>
    </submittedName>
</protein>
<organism evidence="3 4">
    <name type="scientific">Macrococcus armenti</name>
    <dbReference type="NCBI Taxonomy" id="2875764"/>
    <lineage>
        <taxon>Bacteria</taxon>
        <taxon>Bacillati</taxon>
        <taxon>Bacillota</taxon>
        <taxon>Bacilli</taxon>
        <taxon>Bacillales</taxon>
        <taxon>Staphylococcaceae</taxon>
        <taxon>Macrococcus</taxon>
    </lineage>
</organism>
<dbReference type="Proteomes" id="UP000830343">
    <property type="component" value="Chromosome"/>
</dbReference>
<name>A0ABY3ZXI7_9STAP</name>
<dbReference type="EMBL" id="CP094348">
    <property type="protein sequence ID" value="UOB21507.1"/>
    <property type="molecule type" value="Genomic_DNA"/>
</dbReference>